<comment type="caution">
    <text evidence="5">The sequence shown here is derived from an EMBL/GenBank/DDBJ whole genome shotgun (WGS) entry which is preliminary data.</text>
</comment>
<organism evidence="5 6">
    <name type="scientific">Thiohalocapsa halophila</name>
    <dbReference type="NCBI Taxonomy" id="69359"/>
    <lineage>
        <taxon>Bacteria</taxon>
        <taxon>Pseudomonadati</taxon>
        <taxon>Pseudomonadota</taxon>
        <taxon>Gammaproteobacteria</taxon>
        <taxon>Chromatiales</taxon>
        <taxon>Chromatiaceae</taxon>
        <taxon>Thiohalocapsa</taxon>
    </lineage>
</organism>
<dbReference type="InterPro" id="IPR028098">
    <property type="entry name" value="Glyco_trans_4-like_N"/>
</dbReference>
<dbReference type="Proteomes" id="UP000748752">
    <property type="component" value="Unassembled WGS sequence"/>
</dbReference>
<dbReference type="SUPFAM" id="SSF53756">
    <property type="entry name" value="UDP-Glycosyltransferase/glycogen phosphorylase"/>
    <property type="match status" value="1"/>
</dbReference>
<dbReference type="RefSeq" id="WP_200237357.1">
    <property type="nucleotide sequence ID" value="NZ_NRRV01000024.1"/>
</dbReference>
<evidence type="ECO:0000259" key="3">
    <source>
        <dbReference type="Pfam" id="PF00534"/>
    </source>
</evidence>
<dbReference type="Pfam" id="PF00534">
    <property type="entry name" value="Glycos_transf_1"/>
    <property type="match status" value="1"/>
</dbReference>
<keyword evidence="2" id="KW-0808">Transferase</keyword>
<evidence type="ECO:0000259" key="4">
    <source>
        <dbReference type="Pfam" id="PF13439"/>
    </source>
</evidence>
<accession>A0ABS1CHC8</accession>
<reference evidence="5 6" key="1">
    <citation type="journal article" date="2020" name="Microorganisms">
        <title>Osmotic Adaptation and Compatible Solute Biosynthesis of Phototrophic Bacteria as Revealed from Genome Analyses.</title>
        <authorList>
            <person name="Imhoff J.F."/>
            <person name="Rahn T."/>
            <person name="Kunzel S."/>
            <person name="Keller A."/>
            <person name="Neulinger S.C."/>
        </authorList>
    </citation>
    <scope>NUCLEOTIDE SEQUENCE [LARGE SCALE GENOMIC DNA]</scope>
    <source>
        <strain evidence="5 6">DSM 6210</strain>
    </source>
</reference>
<evidence type="ECO:0008006" key="7">
    <source>
        <dbReference type="Google" id="ProtNLM"/>
    </source>
</evidence>
<keyword evidence="1" id="KW-0328">Glycosyltransferase</keyword>
<evidence type="ECO:0000313" key="5">
    <source>
        <dbReference type="EMBL" id="MBK1631321.1"/>
    </source>
</evidence>
<evidence type="ECO:0000256" key="2">
    <source>
        <dbReference type="ARBA" id="ARBA00022679"/>
    </source>
</evidence>
<feature type="domain" description="Glycosyl transferase family 1" evidence="3">
    <location>
        <begin position="192"/>
        <end position="358"/>
    </location>
</feature>
<dbReference type="Gene3D" id="3.40.50.2000">
    <property type="entry name" value="Glycogen Phosphorylase B"/>
    <property type="match status" value="2"/>
</dbReference>
<dbReference type="PANTHER" id="PTHR12526:SF510">
    <property type="entry name" value="D-INOSITOL 3-PHOSPHATE GLYCOSYLTRANSFERASE"/>
    <property type="match status" value="1"/>
</dbReference>
<protein>
    <recommendedName>
        <fullName evidence="7">Glycosyltransferase</fullName>
    </recommendedName>
</protein>
<keyword evidence="6" id="KW-1185">Reference proteome</keyword>
<evidence type="ECO:0000313" key="6">
    <source>
        <dbReference type="Proteomes" id="UP000748752"/>
    </source>
</evidence>
<proteinExistence type="predicted"/>
<feature type="domain" description="Glycosyltransferase subfamily 4-like N-terminal" evidence="4">
    <location>
        <begin position="28"/>
        <end position="185"/>
    </location>
</feature>
<gene>
    <name evidence="5" type="ORF">CKO31_11340</name>
</gene>
<dbReference type="InterPro" id="IPR001296">
    <property type="entry name" value="Glyco_trans_1"/>
</dbReference>
<dbReference type="PANTHER" id="PTHR12526">
    <property type="entry name" value="GLYCOSYLTRANSFERASE"/>
    <property type="match status" value="1"/>
</dbReference>
<sequence length="395" mass="42794">MNVLTDAARLADAAPVKVLQVVHGLPRGGLENGVVNLLNGLPAGQFQQSVVCLDRRGEMADRVAPQVPVDVLGRRRHDLTLALRLARVIRRTRPQVIHCRNWNTWPDTVLAHRLAACRSTLVWSFHGFADGHWFPRRRRLASRGLSLATDQLFAVCRDSAERFARLAGIPPGRFEVLYNGVDCRRFAPSAQRDALRAALGFAPNELVILTVASLTPVKGHAHLLEAAAQVLAGTPRQVRFLWLGEGRERAALEARIHDLGLDGRVQLPGGSDQVPRYLAAADLFVLPSQLEGMSNAILEAMASGLPVVAHAVGGNPELVDHGHSGLLCPADDLDALAGVIGRLVRNDGERATLGAAARMRAEQIFSLDAMLMRYADFYRHAAVGATRGSSSLGRQ</sequence>
<name>A0ABS1CHC8_9GAMM</name>
<dbReference type="CDD" id="cd03811">
    <property type="entry name" value="GT4_GT28_WabH-like"/>
    <property type="match status" value="1"/>
</dbReference>
<dbReference type="EMBL" id="NRRV01000024">
    <property type="protein sequence ID" value="MBK1631321.1"/>
    <property type="molecule type" value="Genomic_DNA"/>
</dbReference>
<evidence type="ECO:0000256" key="1">
    <source>
        <dbReference type="ARBA" id="ARBA00022676"/>
    </source>
</evidence>
<dbReference type="Pfam" id="PF13439">
    <property type="entry name" value="Glyco_transf_4"/>
    <property type="match status" value="1"/>
</dbReference>